<dbReference type="Pfam" id="PF00149">
    <property type="entry name" value="Metallophos"/>
    <property type="match status" value="1"/>
</dbReference>
<dbReference type="InterPro" id="IPR029052">
    <property type="entry name" value="Metallo-depent_PP-like"/>
</dbReference>
<feature type="non-terminal residue" evidence="2">
    <location>
        <position position="261"/>
    </location>
</feature>
<dbReference type="InterPro" id="IPR004843">
    <property type="entry name" value="Calcineurin-like_PHP"/>
</dbReference>
<organism evidence="2">
    <name type="scientific">Trepomonas sp. PC1</name>
    <dbReference type="NCBI Taxonomy" id="1076344"/>
    <lineage>
        <taxon>Eukaryota</taxon>
        <taxon>Metamonada</taxon>
        <taxon>Diplomonadida</taxon>
        <taxon>Hexamitidae</taxon>
        <taxon>Hexamitinae</taxon>
        <taxon>Trepomonas</taxon>
    </lineage>
</organism>
<proteinExistence type="predicted"/>
<feature type="domain" description="Calcineurin-like phosphoesterase" evidence="1">
    <location>
        <begin position="31"/>
        <end position="191"/>
    </location>
</feature>
<evidence type="ECO:0000313" key="2">
    <source>
        <dbReference type="EMBL" id="JAP90645.1"/>
    </source>
</evidence>
<reference evidence="2" key="1">
    <citation type="submission" date="2015-07" db="EMBL/GenBank/DDBJ databases">
        <title>Adaptation to a free-living lifestyle via gene acquisitions in the diplomonad Trepomonas sp. PC1.</title>
        <authorList>
            <person name="Xu F."/>
            <person name="Jerlstrom-Hultqvist J."/>
            <person name="Kolisko M."/>
            <person name="Simpson A.G.B."/>
            <person name="Roger A.J."/>
            <person name="Svard S.G."/>
            <person name="Andersson J.O."/>
        </authorList>
    </citation>
    <scope>NUCLEOTIDE SEQUENCE</scope>
    <source>
        <strain evidence="2">PC1</strain>
    </source>
</reference>
<gene>
    <name evidence="2" type="ORF">TPC1_20056</name>
</gene>
<name>A0A146K439_9EUKA</name>
<accession>A0A146K439</accession>
<sequence>KLHIFKVNRQNGVFYYKNKKFEFNLEKLEKFSFVSDLHNSENLKLFSEIDTQLIISGGDNTNDGLMMDYYKIFRGYPSKIPFLTAYGNHDLKNLTIFGRDIKNYFQLVGGVGFYFINVFESTMRQNISKKKIAVAMQFLNTYKDKQAKIKIIITHCPVYPTRNREFTEQIQSFVDKNQDFKAVLSGHSHKCCIYKQKCLFATVNSFGAKCSVFEPEKCANDGLIWYANCQSAYFQFFVQGDRLKFDVIQTKQNEVMYSNEW</sequence>
<dbReference type="AlphaFoldDB" id="A0A146K439"/>
<dbReference type="Gene3D" id="3.60.21.10">
    <property type="match status" value="1"/>
</dbReference>
<dbReference type="EMBL" id="GDID01005961">
    <property type="protein sequence ID" value="JAP90645.1"/>
    <property type="molecule type" value="Transcribed_RNA"/>
</dbReference>
<dbReference type="GO" id="GO:0016787">
    <property type="term" value="F:hydrolase activity"/>
    <property type="evidence" value="ECO:0007669"/>
    <property type="project" value="InterPro"/>
</dbReference>
<protein>
    <submittedName>
        <fullName evidence="2">Calcineurin-like phosphoesterase domain-containing protein</fullName>
    </submittedName>
</protein>
<feature type="non-terminal residue" evidence="2">
    <location>
        <position position="1"/>
    </location>
</feature>
<evidence type="ECO:0000259" key="1">
    <source>
        <dbReference type="Pfam" id="PF00149"/>
    </source>
</evidence>
<dbReference type="SUPFAM" id="SSF56300">
    <property type="entry name" value="Metallo-dependent phosphatases"/>
    <property type="match status" value="1"/>
</dbReference>